<dbReference type="Proteomes" id="UP000275232">
    <property type="component" value="Unassembled WGS sequence"/>
</dbReference>
<proteinExistence type="predicted"/>
<dbReference type="OrthoDB" id="5525831at2"/>
<dbReference type="InterPro" id="IPR010342">
    <property type="entry name" value="DUF938"/>
</dbReference>
<dbReference type="InterPro" id="IPR029063">
    <property type="entry name" value="SAM-dependent_MTases_sf"/>
</dbReference>
<sequence>MAARSRRARPRRRGTAEAIALKRHAPAADRNCLPIARELARDLPGRGTILEVASGTGQHAVTFARAFKRLIWQPSDCSGDALASIAAWRADSECTNLLSPLALDAASPEWPVEKVDAMVCINMVHISAPETTEGLFAGAGRLLAAGDPLILYGPFFEEGVDTASSNIAFDESLRARDASWGLRRVEWVDSLARRFSFIRARRAQLPANNILLVYRKEA</sequence>
<comment type="caution">
    <text evidence="1">The sequence shown here is derived from an EMBL/GenBank/DDBJ whole genome shotgun (WGS) entry which is preliminary data.</text>
</comment>
<dbReference type="Pfam" id="PF06080">
    <property type="entry name" value="DUF938"/>
    <property type="match status" value="1"/>
</dbReference>
<evidence type="ECO:0000313" key="2">
    <source>
        <dbReference type="Proteomes" id="UP000275232"/>
    </source>
</evidence>
<dbReference type="AlphaFoldDB" id="A0A3N5DL00"/>
<dbReference type="Gene3D" id="3.40.50.150">
    <property type="entry name" value="Vaccinia Virus protein VP39"/>
    <property type="match status" value="1"/>
</dbReference>
<gene>
    <name evidence="1" type="ORF">EG799_12605</name>
</gene>
<protein>
    <submittedName>
        <fullName evidence="1">DUF938 domain-containing protein</fullName>
    </submittedName>
</protein>
<accession>A0A3N5DL00</accession>
<reference evidence="1 2" key="1">
    <citation type="submission" date="2018-11" db="EMBL/GenBank/DDBJ databases">
        <title>Erythrobacter spongiae sp. nov., isolated from a marine sponge.</title>
        <authorList>
            <person name="Zhuang L."/>
            <person name="Luo L."/>
        </authorList>
    </citation>
    <scope>NUCLEOTIDE SEQUENCE [LARGE SCALE GENOMIC DNA]</scope>
    <source>
        <strain evidence="1 2">HN-E23</strain>
    </source>
</reference>
<organism evidence="1 2">
    <name type="scientific">Aurantiacibacter spongiae</name>
    <dbReference type="NCBI Taxonomy" id="2488860"/>
    <lineage>
        <taxon>Bacteria</taxon>
        <taxon>Pseudomonadati</taxon>
        <taxon>Pseudomonadota</taxon>
        <taxon>Alphaproteobacteria</taxon>
        <taxon>Sphingomonadales</taxon>
        <taxon>Erythrobacteraceae</taxon>
        <taxon>Aurantiacibacter</taxon>
    </lineage>
</organism>
<name>A0A3N5DL00_9SPHN</name>
<dbReference type="EMBL" id="RPFZ01000001">
    <property type="protein sequence ID" value="RPF72372.1"/>
    <property type="molecule type" value="Genomic_DNA"/>
</dbReference>
<dbReference type="PANTHER" id="PTHR20974:SF0">
    <property type="entry name" value="UPF0585 PROTEIN CG18661"/>
    <property type="match status" value="1"/>
</dbReference>
<evidence type="ECO:0000313" key="1">
    <source>
        <dbReference type="EMBL" id="RPF72372.1"/>
    </source>
</evidence>
<keyword evidence="2" id="KW-1185">Reference proteome</keyword>
<dbReference type="PANTHER" id="PTHR20974">
    <property type="entry name" value="UPF0585 PROTEIN CG18661"/>
    <property type="match status" value="1"/>
</dbReference>
<dbReference type="SUPFAM" id="SSF53335">
    <property type="entry name" value="S-adenosyl-L-methionine-dependent methyltransferases"/>
    <property type="match status" value="1"/>
</dbReference>